<dbReference type="PROSITE" id="PS51450">
    <property type="entry name" value="LRR"/>
    <property type="match status" value="1"/>
</dbReference>
<feature type="transmembrane region" description="Helical" evidence="13">
    <location>
        <begin position="232"/>
        <end position="259"/>
    </location>
</feature>
<keyword evidence="9 13" id="KW-1133">Transmembrane helix</keyword>
<dbReference type="SUPFAM" id="SSF52058">
    <property type="entry name" value="L domain-like"/>
    <property type="match status" value="1"/>
</dbReference>
<evidence type="ECO:0000256" key="12">
    <source>
        <dbReference type="SAM" id="MobiDB-lite"/>
    </source>
</evidence>
<comment type="subcellular location">
    <subcellularLocation>
        <location evidence="1">Membrane</location>
    </subcellularLocation>
</comment>
<dbReference type="PANTHER" id="PTHR48010">
    <property type="entry name" value="OS05G0588300 PROTEIN"/>
    <property type="match status" value="1"/>
</dbReference>
<dbReference type="GeneID" id="108826704"/>
<keyword evidence="5 14" id="KW-0732">Signal</keyword>
<sequence length="583" mass="65082">MQVFFFFFFSLILCSALIFSETLENDKRVLLDFLSHFTLPLHRWNQSSPSCHHWTGVTCSGNRIVSVRLPAVGLNGLIPPFTITRLSSLKTLSLRNNQLSGELPSDFVNLKNLTHLYLQRNRLSGPFPATLSELKNLKVLDLSNNDFNGSIPNSLSRLTRLRVLNLANNSFSGDIPDLHLPNLHQIDLSNNKLTGAVPKSLQRFNTSAFSGNNIIITVKEKKRKTPLGLRQLPFLLILSAACVLGVSGLSCIIMITCFGKTRISGKFRKRDSSSSSSSTPPGNWTSRDDEEGGKIIFFGGKNHLFDIDDLLSSSAEVLGKGAFGTTYKVTMEDMSTVVVKRLKEVVAGRREFEQQMEMIGMIRHENVAELKAYYYSKDDKLAVYSYYPQGSLFELLHGKRGMYDRVALDWEARLRIATGAARGLVKIHEGNNGRCVHGNIKSSNIFLDGCIGDIGLTTIMRSLPHSTTGYHAPEITDTRRSTQASDVYSFGVVLLEILTGKWPVNAETKHGEKMDLVTWIRNVVAKEWTGEVFDMEILSESGGFEEEMVEMMQIGLACVAVKQQERPHIAHVVKMIQDIRSTD</sequence>
<dbReference type="InterPro" id="IPR050994">
    <property type="entry name" value="At_inactive_RLKs"/>
</dbReference>
<evidence type="ECO:0000313" key="16">
    <source>
        <dbReference type="Proteomes" id="UP000504610"/>
    </source>
</evidence>
<keyword evidence="7 11" id="KW-0547">Nucleotide-binding</keyword>
<evidence type="ECO:0000256" key="1">
    <source>
        <dbReference type="ARBA" id="ARBA00004370"/>
    </source>
</evidence>
<gene>
    <name evidence="17" type="primary">LOC108826704</name>
</gene>
<dbReference type="FunFam" id="3.30.200.20:FF:000307">
    <property type="entry name" value="pollen receptor-like kinase 1"/>
    <property type="match status" value="1"/>
</dbReference>
<dbReference type="InterPro" id="IPR055414">
    <property type="entry name" value="LRR_R13L4/SHOC2-like"/>
</dbReference>
<proteinExistence type="predicted"/>
<keyword evidence="3" id="KW-0433">Leucine-rich repeat</keyword>
<evidence type="ECO:0000256" key="13">
    <source>
        <dbReference type="SAM" id="Phobius"/>
    </source>
</evidence>
<reference evidence="17" key="2">
    <citation type="submission" date="2025-08" db="UniProtKB">
        <authorList>
            <consortium name="RefSeq"/>
        </authorList>
    </citation>
    <scope>IDENTIFICATION</scope>
    <source>
        <tissue evidence="17">Leaf</tissue>
    </source>
</reference>
<evidence type="ECO:0000256" key="2">
    <source>
        <dbReference type="ARBA" id="ARBA00022553"/>
    </source>
</evidence>
<keyword evidence="10 13" id="KW-0472">Membrane</keyword>
<dbReference type="InterPro" id="IPR032675">
    <property type="entry name" value="LRR_dom_sf"/>
</dbReference>
<evidence type="ECO:0000256" key="11">
    <source>
        <dbReference type="PROSITE-ProRule" id="PRU10141"/>
    </source>
</evidence>
<keyword evidence="8 11" id="KW-0067">ATP-binding</keyword>
<organism evidence="16 17">
    <name type="scientific">Raphanus sativus</name>
    <name type="common">Radish</name>
    <name type="synonym">Raphanus raphanistrum var. sativus</name>
    <dbReference type="NCBI Taxonomy" id="3726"/>
    <lineage>
        <taxon>Eukaryota</taxon>
        <taxon>Viridiplantae</taxon>
        <taxon>Streptophyta</taxon>
        <taxon>Embryophyta</taxon>
        <taxon>Tracheophyta</taxon>
        <taxon>Spermatophyta</taxon>
        <taxon>Magnoliopsida</taxon>
        <taxon>eudicotyledons</taxon>
        <taxon>Gunneridae</taxon>
        <taxon>Pentapetalae</taxon>
        <taxon>rosids</taxon>
        <taxon>malvids</taxon>
        <taxon>Brassicales</taxon>
        <taxon>Brassicaceae</taxon>
        <taxon>Brassiceae</taxon>
        <taxon>Raphanus</taxon>
    </lineage>
</organism>
<dbReference type="SUPFAM" id="SSF56112">
    <property type="entry name" value="Protein kinase-like (PK-like)"/>
    <property type="match status" value="1"/>
</dbReference>
<dbReference type="PANTHER" id="PTHR48010:SF48">
    <property type="entry name" value="PROTEIN KINASE DOMAIN-CONTAINING PROTEIN"/>
    <property type="match status" value="1"/>
</dbReference>
<feature type="chain" id="PRO_5040823959" evidence="14">
    <location>
        <begin position="17"/>
        <end position="583"/>
    </location>
</feature>
<dbReference type="InterPro" id="IPR001245">
    <property type="entry name" value="Ser-Thr/Tyr_kinase_cat_dom"/>
</dbReference>
<dbReference type="Pfam" id="PF07714">
    <property type="entry name" value="PK_Tyr_Ser-Thr"/>
    <property type="match status" value="1"/>
</dbReference>
<keyword evidence="2" id="KW-0597">Phosphoprotein</keyword>
<dbReference type="InterPro" id="IPR013210">
    <property type="entry name" value="LRR_N_plant-typ"/>
</dbReference>
<dbReference type="Pfam" id="PF00560">
    <property type="entry name" value="LRR_1"/>
    <property type="match status" value="1"/>
</dbReference>
<dbReference type="RefSeq" id="XP_018455585.2">
    <property type="nucleotide sequence ID" value="XM_018600083.2"/>
</dbReference>
<dbReference type="OrthoDB" id="676979at2759"/>
<evidence type="ECO:0000259" key="15">
    <source>
        <dbReference type="PROSITE" id="PS50011"/>
    </source>
</evidence>
<dbReference type="Pfam" id="PF23598">
    <property type="entry name" value="LRR_14"/>
    <property type="match status" value="1"/>
</dbReference>
<dbReference type="PRINTS" id="PR00019">
    <property type="entry name" value="LEURICHRPT"/>
</dbReference>
<dbReference type="Proteomes" id="UP000504610">
    <property type="component" value="Chromosome 9"/>
</dbReference>
<dbReference type="GO" id="GO:0016020">
    <property type="term" value="C:membrane"/>
    <property type="evidence" value="ECO:0007669"/>
    <property type="project" value="UniProtKB-SubCell"/>
</dbReference>
<dbReference type="GO" id="GO:0005524">
    <property type="term" value="F:ATP binding"/>
    <property type="evidence" value="ECO:0007669"/>
    <property type="project" value="UniProtKB-UniRule"/>
</dbReference>
<dbReference type="Gene3D" id="1.10.510.10">
    <property type="entry name" value="Transferase(Phosphotransferase) domain 1"/>
    <property type="match status" value="1"/>
</dbReference>
<reference evidence="16" key="1">
    <citation type="journal article" date="2019" name="Database">
        <title>The radish genome database (RadishGD): an integrated information resource for radish genomics.</title>
        <authorList>
            <person name="Yu H.J."/>
            <person name="Baek S."/>
            <person name="Lee Y.J."/>
            <person name="Cho A."/>
            <person name="Mun J.H."/>
        </authorList>
    </citation>
    <scope>NUCLEOTIDE SEQUENCE [LARGE SCALE GENOMIC DNA]</scope>
    <source>
        <strain evidence="16">cv. WK10039</strain>
    </source>
</reference>
<dbReference type="Gene3D" id="3.80.10.10">
    <property type="entry name" value="Ribonuclease Inhibitor"/>
    <property type="match status" value="2"/>
</dbReference>
<evidence type="ECO:0000256" key="5">
    <source>
        <dbReference type="ARBA" id="ARBA00022729"/>
    </source>
</evidence>
<name>A0A6J0L5W8_RAPSA</name>
<evidence type="ECO:0000256" key="9">
    <source>
        <dbReference type="ARBA" id="ARBA00022989"/>
    </source>
</evidence>
<evidence type="ECO:0000256" key="6">
    <source>
        <dbReference type="ARBA" id="ARBA00022737"/>
    </source>
</evidence>
<evidence type="ECO:0000256" key="14">
    <source>
        <dbReference type="SAM" id="SignalP"/>
    </source>
</evidence>
<dbReference type="GO" id="GO:0004674">
    <property type="term" value="F:protein serine/threonine kinase activity"/>
    <property type="evidence" value="ECO:0007669"/>
    <property type="project" value="UniProtKB-EC"/>
</dbReference>
<keyword evidence="16" id="KW-1185">Reference proteome</keyword>
<dbReference type="FunFam" id="3.80.10.10:FF:000234">
    <property type="entry name" value="Probable inactive receptor kinase RLK902"/>
    <property type="match status" value="1"/>
</dbReference>
<dbReference type="KEGG" id="rsz:108826704"/>
<evidence type="ECO:0000256" key="8">
    <source>
        <dbReference type="ARBA" id="ARBA00022840"/>
    </source>
</evidence>
<evidence type="ECO:0000313" key="17">
    <source>
        <dbReference type="RefSeq" id="XP_018455585.2"/>
    </source>
</evidence>
<dbReference type="InterPro" id="IPR000719">
    <property type="entry name" value="Prot_kinase_dom"/>
</dbReference>
<feature type="signal peptide" evidence="14">
    <location>
        <begin position="1"/>
        <end position="16"/>
    </location>
</feature>
<feature type="region of interest" description="Disordered" evidence="12">
    <location>
        <begin position="267"/>
        <end position="288"/>
    </location>
</feature>
<evidence type="ECO:0000256" key="10">
    <source>
        <dbReference type="ARBA" id="ARBA00023136"/>
    </source>
</evidence>
<protein>
    <submittedName>
        <fullName evidence="17">Inactive receptor-like protein kinase At1g64210</fullName>
    </submittedName>
</protein>
<feature type="domain" description="Protein kinase" evidence="15">
    <location>
        <begin position="312"/>
        <end position="583"/>
    </location>
</feature>
<dbReference type="Gene3D" id="3.30.200.20">
    <property type="entry name" value="Phosphorylase Kinase, domain 1"/>
    <property type="match status" value="1"/>
</dbReference>
<dbReference type="InterPro" id="IPR011009">
    <property type="entry name" value="Kinase-like_dom_sf"/>
</dbReference>
<evidence type="ECO:0000256" key="4">
    <source>
        <dbReference type="ARBA" id="ARBA00022692"/>
    </source>
</evidence>
<feature type="binding site" evidence="11">
    <location>
        <position position="340"/>
    </location>
    <ligand>
        <name>ATP</name>
        <dbReference type="ChEBI" id="CHEBI:30616"/>
    </ligand>
</feature>
<dbReference type="PROSITE" id="PS00107">
    <property type="entry name" value="PROTEIN_KINASE_ATP"/>
    <property type="match status" value="1"/>
</dbReference>
<evidence type="ECO:0000256" key="3">
    <source>
        <dbReference type="ARBA" id="ARBA00022614"/>
    </source>
</evidence>
<dbReference type="InterPro" id="IPR017441">
    <property type="entry name" value="Protein_kinase_ATP_BS"/>
</dbReference>
<evidence type="ECO:0000256" key="7">
    <source>
        <dbReference type="ARBA" id="ARBA00022741"/>
    </source>
</evidence>
<accession>A0A6J0L5W8</accession>
<dbReference type="AlphaFoldDB" id="A0A6J0L5W8"/>
<dbReference type="SMART" id="SM00369">
    <property type="entry name" value="LRR_TYP"/>
    <property type="match status" value="4"/>
</dbReference>
<dbReference type="PROSITE" id="PS50011">
    <property type="entry name" value="PROTEIN_KINASE_DOM"/>
    <property type="match status" value="1"/>
</dbReference>
<keyword evidence="6" id="KW-0677">Repeat</keyword>
<keyword evidence="4 13" id="KW-0812">Transmembrane</keyword>
<dbReference type="InterPro" id="IPR001611">
    <property type="entry name" value="Leu-rich_rpt"/>
</dbReference>
<dbReference type="InterPro" id="IPR003591">
    <property type="entry name" value="Leu-rich_rpt_typical-subtyp"/>
</dbReference>
<dbReference type="Pfam" id="PF08263">
    <property type="entry name" value="LRRNT_2"/>
    <property type="match status" value="1"/>
</dbReference>